<dbReference type="SUPFAM" id="SSF46785">
    <property type="entry name" value="Winged helix' DNA-binding domain"/>
    <property type="match status" value="1"/>
</dbReference>
<dbReference type="InterPro" id="IPR036388">
    <property type="entry name" value="WH-like_DNA-bd_sf"/>
</dbReference>
<dbReference type="InterPro" id="IPR036390">
    <property type="entry name" value="WH_DNA-bd_sf"/>
</dbReference>
<keyword evidence="3" id="KW-1185">Reference proteome</keyword>
<dbReference type="Pfam" id="PF00480">
    <property type="entry name" value="ROK"/>
    <property type="match status" value="1"/>
</dbReference>
<name>A0A7W0HUY9_9ACTN</name>
<keyword evidence="2" id="KW-0808">Transferase</keyword>
<dbReference type="Gene3D" id="1.10.10.10">
    <property type="entry name" value="Winged helix-like DNA-binding domain superfamily/Winged helix DNA-binding domain"/>
    <property type="match status" value="1"/>
</dbReference>
<dbReference type="InterPro" id="IPR043129">
    <property type="entry name" value="ATPase_NBD"/>
</dbReference>
<reference evidence="2 3" key="1">
    <citation type="submission" date="2020-07" db="EMBL/GenBank/DDBJ databases">
        <title>Genomic Encyclopedia of Type Strains, Phase IV (KMG-IV): sequencing the most valuable type-strain genomes for metagenomic binning, comparative biology and taxonomic classification.</title>
        <authorList>
            <person name="Goeker M."/>
        </authorList>
    </citation>
    <scope>NUCLEOTIDE SEQUENCE [LARGE SCALE GENOMIC DNA]</scope>
    <source>
        <strain evidence="2 3">DSM 45533</strain>
    </source>
</reference>
<proteinExistence type="inferred from homology"/>
<dbReference type="Proteomes" id="UP000530928">
    <property type="component" value="Unassembled WGS sequence"/>
</dbReference>
<evidence type="ECO:0000313" key="2">
    <source>
        <dbReference type="EMBL" id="MBA2896694.1"/>
    </source>
</evidence>
<sequence length="407" mass="42178">MSTGNPTVFRTLNERAALELLLRHGTLTRAELEFHTGLSKASAAEVLRRLENGRLARKAGTKPGNAGPAAQQWELDGSAAWVAGVDLTARAVEVTVADLSGRVRGDHRAQAPGEGADAVEFLTSAVEAAASSAGIGLEQLDQIVLGVPGIVDAGGERLRQAVQLSGWSHLDDLGDLRERLGAERFRLENDVNLVAIRELAEHEGSSFVLLWIGSGVGAGAVLDGSLWRGVTGRGGEVGSVIVPDPVSVGRVHGPDGGPVGVLLGAQPLAELARAHGLETGSGLAEVVAFLRSRNPDRLEATHRPDGPFGRFLDDFARRVAIAVTAAVGVLDPGRVVLGGPVCIAAGEPLRARVAGLLAPTGLAPVEVSVSRVDGNAVLDGAVRYSLELARERVFQAGTAGRTGDHIP</sequence>
<protein>
    <submittedName>
        <fullName evidence="2">Putative NBD/HSP70 family sugar kinase</fullName>
    </submittedName>
</protein>
<evidence type="ECO:0000313" key="3">
    <source>
        <dbReference type="Proteomes" id="UP000530928"/>
    </source>
</evidence>
<dbReference type="RefSeq" id="WP_181615408.1">
    <property type="nucleotide sequence ID" value="NZ_BAABAM010000008.1"/>
</dbReference>
<dbReference type="SUPFAM" id="SSF53067">
    <property type="entry name" value="Actin-like ATPase domain"/>
    <property type="match status" value="1"/>
</dbReference>
<comment type="similarity">
    <text evidence="1">Belongs to the ROK (NagC/XylR) family.</text>
</comment>
<dbReference type="InterPro" id="IPR000600">
    <property type="entry name" value="ROK"/>
</dbReference>
<evidence type="ECO:0000256" key="1">
    <source>
        <dbReference type="ARBA" id="ARBA00006479"/>
    </source>
</evidence>
<gene>
    <name evidence="2" type="ORF">HNR30_008085</name>
</gene>
<organism evidence="2 3">
    <name type="scientific">Nonomuraea soli</name>
    <dbReference type="NCBI Taxonomy" id="1032476"/>
    <lineage>
        <taxon>Bacteria</taxon>
        <taxon>Bacillati</taxon>
        <taxon>Actinomycetota</taxon>
        <taxon>Actinomycetes</taxon>
        <taxon>Streptosporangiales</taxon>
        <taxon>Streptosporangiaceae</taxon>
        <taxon>Nonomuraea</taxon>
    </lineage>
</organism>
<dbReference type="AlphaFoldDB" id="A0A7W0HUY9"/>
<keyword evidence="2" id="KW-0418">Kinase</keyword>
<dbReference type="Gene3D" id="3.30.420.40">
    <property type="match status" value="2"/>
</dbReference>
<comment type="caution">
    <text evidence="2">The sequence shown here is derived from an EMBL/GenBank/DDBJ whole genome shotgun (WGS) entry which is preliminary data.</text>
</comment>
<dbReference type="EMBL" id="JACDUR010000009">
    <property type="protein sequence ID" value="MBA2896694.1"/>
    <property type="molecule type" value="Genomic_DNA"/>
</dbReference>
<dbReference type="PANTHER" id="PTHR18964">
    <property type="entry name" value="ROK (REPRESSOR, ORF, KINASE) FAMILY"/>
    <property type="match status" value="1"/>
</dbReference>
<dbReference type="PANTHER" id="PTHR18964:SF149">
    <property type="entry name" value="BIFUNCTIONAL UDP-N-ACETYLGLUCOSAMINE 2-EPIMERASE_N-ACETYLMANNOSAMINE KINASE"/>
    <property type="match status" value="1"/>
</dbReference>
<accession>A0A7W0HUY9</accession>
<dbReference type="GO" id="GO:0016301">
    <property type="term" value="F:kinase activity"/>
    <property type="evidence" value="ECO:0007669"/>
    <property type="project" value="UniProtKB-KW"/>
</dbReference>